<dbReference type="RefSeq" id="WP_188564591.1">
    <property type="nucleotide sequence ID" value="NZ_BMED01000001.1"/>
</dbReference>
<name>A0A916XD24_9BURK</name>
<dbReference type="InterPro" id="IPR003738">
    <property type="entry name" value="SRAP"/>
</dbReference>
<protein>
    <recommendedName>
        <fullName evidence="8">Abasic site processing protein</fullName>
        <ecNumber evidence="8">3.4.-.-</ecNumber>
    </recommendedName>
</protein>
<dbReference type="Proteomes" id="UP000637423">
    <property type="component" value="Unassembled WGS sequence"/>
</dbReference>
<dbReference type="PANTHER" id="PTHR13604:SF0">
    <property type="entry name" value="ABASIC SITE PROCESSING PROTEIN HMCES"/>
    <property type="match status" value="1"/>
</dbReference>
<reference evidence="9" key="2">
    <citation type="submission" date="2020-09" db="EMBL/GenBank/DDBJ databases">
        <authorList>
            <person name="Sun Q."/>
            <person name="Zhou Y."/>
        </authorList>
    </citation>
    <scope>NUCLEOTIDE SEQUENCE</scope>
    <source>
        <strain evidence="9">CGMCC 1.10998</strain>
    </source>
</reference>
<dbReference type="InterPro" id="IPR036590">
    <property type="entry name" value="SRAP-like"/>
</dbReference>
<evidence type="ECO:0000256" key="8">
    <source>
        <dbReference type="RuleBase" id="RU364100"/>
    </source>
</evidence>
<evidence type="ECO:0000256" key="5">
    <source>
        <dbReference type="ARBA" id="ARBA00023124"/>
    </source>
</evidence>
<dbReference type="Pfam" id="PF02586">
    <property type="entry name" value="SRAP"/>
    <property type="match status" value="1"/>
</dbReference>
<evidence type="ECO:0000256" key="3">
    <source>
        <dbReference type="ARBA" id="ARBA00022763"/>
    </source>
</evidence>
<keyword evidence="7" id="KW-0456">Lyase</keyword>
<organism evidence="9 10">
    <name type="scientific">Undibacterium terreum</name>
    <dbReference type="NCBI Taxonomy" id="1224302"/>
    <lineage>
        <taxon>Bacteria</taxon>
        <taxon>Pseudomonadati</taxon>
        <taxon>Pseudomonadota</taxon>
        <taxon>Betaproteobacteria</taxon>
        <taxon>Burkholderiales</taxon>
        <taxon>Oxalobacteraceae</taxon>
        <taxon>Undibacterium</taxon>
    </lineage>
</organism>
<dbReference type="AlphaFoldDB" id="A0A916XD24"/>
<dbReference type="GO" id="GO:0106300">
    <property type="term" value="P:protein-DNA covalent cross-linking repair"/>
    <property type="evidence" value="ECO:0007669"/>
    <property type="project" value="InterPro"/>
</dbReference>
<keyword evidence="5" id="KW-0190">Covalent protein-DNA linkage</keyword>
<evidence type="ECO:0000256" key="2">
    <source>
        <dbReference type="ARBA" id="ARBA00022670"/>
    </source>
</evidence>
<dbReference type="EMBL" id="BMED01000001">
    <property type="protein sequence ID" value="GGC62791.1"/>
    <property type="molecule type" value="Genomic_DNA"/>
</dbReference>
<keyword evidence="2 8" id="KW-0645">Protease</keyword>
<comment type="caution">
    <text evidence="9">The sequence shown here is derived from an EMBL/GenBank/DDBJ whole genome shotgun (WGS) entry which is preliminary data.</text>
</comment>
<keyword evidence="4 8" id="KW-0378">Hydrolase</keyword>
<evidence type="ECO:0000256" key="7">
    <source>
        <dbReference type="ARBA" id="ARBA00023239"/>
    </source>
</evidence>
<evidence type="ECO:0000313" key="9">
    <source>
        <dbReference type="EMBL" id="GGC62791.1"/>
    </source>
</evidence>
<comment type="similarity">
    <text evidence="1 8">Belongs to the SOS response-associated peptidase family.</text>
</comment>
<dbReference type="Gene3D" id="3.90.1680.10">
    <property type="entry name" value="SOS response associated peptidase-like"/>
    <property type="match status" value="1"/>
</dbReference>
<accession>A0A916XD24</accession>
<gene>
    <name evidence="9" type="ORF">GCM10011396_07210</name>
</gene>
<keyword evidence="10" id="KW-1185">Reference proteome</keyword>
<sequence>MCINFLTVNKQTLQDHFETVVRSPDEWPEEAYQDYAAPIIVATRSGQRAALAASYGMVPRRHIPPDMKHYSTMNARTETIAERPSYADPWQRGLFCLVPMHAYFEPNWETGSAVRWRIGMADDAPFAVAGLYRAWQEEDGSRAFSFTQLTVNADTHPLMKRFHRPEDEKRALVIIPKSSYDDWLTCRNPEQARAYLQTHPAEMMDAAPDPKPVIARVKKETEQEDLNGSLF</sequence>
<dbReference type="SUPFAM" id="SSF143081">
    <property type="entry name" value="BB1717-like"/>
    <property type="match status" value="1"/>
</dbReference>
<reference evidence="9" key="1">
    <citation type="journal article" date="2014" name="Int. J. Syst. Evol. Microbiol.">
        <title>Complete genome sequence of Corynebacterium casei LMG S-19264T (=DSM 44701T), isolated from a smear-ripened cheese.</title>
        <authorList>
            <consortium name="US DOE Joint Genome Institute (JGI-PGF)"/>
            <person name="Walter F."/>
            <person name="Albersmeier A."/>
            <person name="Kalinowski J."/>
            <person name="Ruckert C."/>
        </authorList>
    </citation>
    <scope>NUCLEOTIDE SEQUENCE</scope>
    <source>
        <strain evidence="9">CGMCC 1.10998</strain>
    </source>
</reference>
<dbReference type="PANTHER" id="PTHR13604">
    <property type="entry name" value="DC12-RELATED"/>
    <property type="match status" value="1"/>
</dbReference>
<evidence type="ECO:0000256" key="1">
    <source>
        <dbReference type="ARBA" id="ARBA00008136"/>
    </source>
</evidence>
<dbReference type="EC" id="3.4.-.-" evidence="8"/>
<dbReference type="GO" id="GO:0003697">
    <property type="term" value="F:single-stranded DNA binding"/>
    <property type="evidence" value="ECO:0007669"/>
    <property type="project" value="InterPro"/>
</dbReference>
<keyword evidence="6" id="KW-0238">DNA-binding</keyword>
<evidence type="ECO:0000313" key="10">
    <source>
        <dbReference type="Proteomes" id="UP000637423"/>
    </source>
</evidence>
<evidence type="ECO:0000256" key="6">
    <source>
        <dbReference type="ARBA" id="ARBA00023125"/>
    </source>
</evidence>
<proteinExistence type="inferred from homology"/>
<evidence type="ECO:0000256" key="4">
    <source>
        <dbReference type="ARBA" id="ARBA00022801"/>
    </source>
</evidence>
<dbReference type="GO" id="GO:0016829">
    <property type="term" value="F:lyase activity"/>
    <property type="evidence" value="ECO:0007669"/>
    <property type="project" value="UniProtKB-KW"/>
</dbReference>
<dbReference type="GO" id="GO:0006508">
    <property type="term" value="P:proteolysis"/>
    <property type="evidence" value="ECO:0007669"/>
    <property type="project" value="UniProtKB-KW"/>
</dbReference>
<keyword evidence="3" id="KW-0227">DNA damage</keyword>
<dbReference type="GO" id="GO:0008233">
    <property type="term" value="F:peptidase activity"/>
    <property type="evidence" value="ECO:0007669"/>
    <property type="project" value="UniProtKB-KW"/>
</dbReference>